<evidence type="ECO:0000256" key="1">
    <source>
        <dbReference type="ARBA" id="ARBA00001947"/>
    </source>
</evidence>
<protein>
    <recommendedName>
        <fullName evidence="4">Peptidase M14 domain-containing protein</fullName>
    </recommendedName>
</protein>
<dbReference type="PANTHER" id="PTHR12756:SF45">
    <property type="entry name" value="CYTOSOLIC CARBOXYPEPTIDASE NNA1"/>
    <property type="match status" value="1"/>
</dbReference>
<comment type="cofactor">
    <cofactor evidence="1">
        <name>Zn(2+)</name>
        <dbReference type="ChEBI" id="CHEBI:29105"/>
    </cofactor>
</comment>
<evidence type="ECO:0000313" key="5">
    <source>
        <dbReference type="EMBL" id="KAK8886135.1"/>
    </source>
</evidence>
<keyword evidence="6" id="KW-1185">Reference proteome</keyword>
<dbReference type="PROSITE" id="PS52035">
    <property type="entry name" value="PEPTIDASE_M14"/>
    <property type="match status" value="1"/>
</dbReference>
<dbReference type="Pfam" id="PF18027">
    <property type="entry name" value="Pepdidase_M14_N"/>
    <property type="match status" value="1"/>
</dbReference>
<comment type="similarity">
    <text evidence="2 3">Belongs to the peptidase M14 family.</text>
</comment>
<reference evidence="5 6" key="1">
    <citation type="submission" date="2024-04" db="EMBL/GenBank/DDBJ databases">
        <title>Tritrichomonas musculus Genome.</title>
        <authorList>
            <person name="Alves-Ferreira E."/>
            <person name="Grigg M."/>
            <person name="Lorenzi H."/>
            <person name="Galac M."/>
        </authorList>
    </citation>
    <scope>NUCLEOTIDE SEQUENCE [LARGE SCALE GENOMIC DNA]</scope>
    <source>
        <strain evidence="5 6">EAF2021</strain>
    </source>
</reference>
<dbReference type="PANTHER" id="PTHR12756">
    <property type="entry name" value="CYTOSOLIC CARBOXYPEPTIDASE"/>
    <property type="match status" value="1"/>
</dbReference>
<feature type="active site" description="Proton donor/acceptor" evidence="3">
    <location>
        <position position="471"/>
    </location>
</feature>
<evidence type="ECO:0000256" key="2">
    <source>
        <dbReference type="ARBA" id="ARBA00005988"/>
    </source>
</evidence>
<dbReference type="Gene3D" id="2.60.40.3120">
    <property type="match status" value="1"/>
</dbReference>
<evidence type="ECO:0000313" key="6">
    <source>
        <dbReference type="Proteomes" id="UP001470230"/>
    </source>
</evidence>
<dbReference type="SUPFAM" id="SSF53187">
    <property type="entry name" value="Zn-dependent exopeptidases"/>
    <property type="match status" value="1"/>
</dbReference>
<proteinExistence type="inferred from homology"/>
<name>A0ABR2K4W5_9EUKA</name>
<evidence type="ECO:0000259" key="4">
    <source>
        <dbReference type="PROSITE" id="PS52035"/>
    </source>
</evidence>
<gene>
    <name evidence="5" type="ORF">M9Y10_041595</name>
</gene>
<comment type="caution">
    <text evidence="5">The sequence shown here is derived from an EMBL/GenBank/DDBJ whole genome shotgun (WGS) entry which is preliminary data.</text>
</comment>
<feature type="domain" description="Peptidase M14" evidence="4">
    <location>
        <begin position="234"/>
        <end position="507"/>
    </location>
</feature>
<dbReference type="InterPro" id="IPR050821">
    <property type="entry name" value="Cytosolic_carboxypeptidase"/>
</dbReference>
<dbReference type="EMBL" id="JAPFFF010000007">
    <property type="protein sequence ID" value="KAK8886135.1"/>
    <property type="molecule type" value="Genomic_DNA"/>
</dbReference>
<organism evidence="5 6">
    <name type="scientific">Tritrichomonas musculus</name>
    <dbReference type="NCBI Taxonomy" id="1915356"/>
    <lineage>
        <taxon>Eukaryota</taxon>
        <taxon>Metamonada</taxon>
        <taxon>Parabasalia</taxon>
        <taxon>Tritrichomonadida</taxon>
        <taxon>Tritrichomonadidae</taxon>
        <taxon>Tritrichomonas</taxon>
    </lineage>
</organism>
<dbReference type="InterPro" id="IPR000834">
    <property type="entry name" value="Peptidase_M14"/>
</dbReference>
<dbReference type="Pfam" id="PF00246">
    <property type="entry name" value="Peptidase_M14"/>
    <property type="match status" value="1"/>
</dbReference>
<sequence length="582" mass="67202">MDFQSSLPENQCKPLARLEKPITMQLPNNHPPAPLIPCKFQEINLEDLRDEHELIFDPINPVPENENEVIFSGDFECGNLGQVYRIGTNKYEVHLLPDPNDQQTAQWFFFKIENLNPGEYFIALVGFYRACNLHWKGSQVCSYSEAAARRNIGWQRIGDEMNYFKSKSGKFPEWTWTFKFTVDEPDTMYFAHAYPYTFTDQLNCLGKLQPLCRPSTLCQSVGGIDVPVIFWDAEEGKCVDIEPYMKQTTDIKNEPPEIRVEEIAEFNDYTIQTLKRWGRDTIEGEGIKSDRKPVIIIAARTHPGETNSSYAMEGFLQTLFAKNDFGLELRKSFSWLLLPMVNPDGVICGFYRPSLSGDDINRVWKKPDPLMHPIADNFLKLVDVIQRERPVPFFLDFHGHTAACNSFVYGFMNENNPPIYSSERVFPLLMTKYTPLFSNEMCSYLKQELYESTMRVVFRRRFHILFAYTLEMSYGGSDFGTRHDTQFTPHDYRSVGEATILSIVDMFLRPTPFAAREVFQLIPPPGKGDNFEMSEIPATLEIDGEIDESEQAYFHVTPHSFSIDEPQKVCLRLKQLIRNPDL</sequence>
<dbReference type="Proteomes" id="UP001470230">
    <property type="component" value="Unassembled WGS sequence"/>
</dbReference>
<dbReference type="InterPro" id="IPR040626">
    <property type="entry name" value="Pepdidase_M14_N"/>
</dbReference>
<evidence type="ECO:0000256" key="3">
    <source>
        <dbReference type="PROSITE-ProRule" id="PRU01379"/>
    </source>
</evidence>
<dbReference type="Gene3D" id="3.40.630.10">
    <property type="entry name" value="Zn peptidases"/>
    <property type="match status" value="1"/>
</dbReference>
<accession>A0ABR2K4W5</accession>